<keyword evidence="1" id="KW-1133">Transmembrane helix</keyword>
<sequence length="64" mass="6978">MRISWEKTNTVANGDEWSSDWVSAAGDLESGLPLHSGRALTWLSATQAIIQVSGLVFIIFACLR</sequence>
<accession>A0ABV2J4B3</accession>
<dbReference type="Proteomes" id="UP001549047">
    <property type="component" value="Unassembled WGS sequence"/>
</dbReference>
<keyword evidence="3" id="KW-1185">Reference proteome</keyword>
<evidence type="ECO:0000256" key="1">
    <source>
        <dbReference type="SAM" id="Phobius"/>
    </source>
</evidence>
<reference evidence="2 3" key="1">
    <citation type="submission" date="2024-06" db="EMBL/GenBank/DDBJ databases">
        <title>Genomic Encyclopedia of Type Strains, Phase IV (KMG-IV): sequencing the most valuable type-strain genomes for metagenomic binning, comparative biology and taxonomic classification.</title>
        <authorList>
            <person name="Goeker M."/>
        </authorList>
    </citation>
    <scope>NUCLEOTIDE SEQUENCE [LARGE SCALE GENOMIC DNA]</scope>
    <source>
        <strain evidence="2 3">DSM 29780</strain>
    </source>
</reference>
<evidence type="ECO:0000313" key="2">
    <source>
        <dbReference type="EMBL" id="MET3614840.1"/>
    </source>
</evidence>
<evidence type="ECO:0000313" key="3">
    <source>
        <dbReference type="Proteomes" id="UP001549047"/>
    </source>
</evidence>
<protein>
    <submittedName>
        <fullName evidence="2">Uncharacterized protein</fullName>
    </submittedName>
</protein>
<gene>
    <name evidence="2" type="ORF">ABID16_003183</name>
</gene>
<proteinExistence type="predicted"/>
<comment type="caution">
    <text evidence="2">The sequence shown here is derived from an EMBL/GenBank/DDBJ whole genome shotgun (WGS) entry which is preliminary data.</text>
</comment>
<keyword evidence="1" id="KW-0812">Transmembrane</keyword>
<keyword evidence="1" id="KW-0472">Membrane</keyword>
<name>A0ABV2J4B3_9HYPH</name>
<dbReference type="RefSeq" id="WP_354557331.1">
    <property type="nucleotide sequence ID" value="NZ_JBEPMB010000005.1"/>
</dbReference>
<organism evidence="2 3">
    <name type="scientific">Rhizobium aquaticum</name>
    <dbReference type="NCBI Taxonomy" id="1549636"/>
    <lineage>
        <taxon>Bacteria</taxon>
        <taxon>Pseudomonadati</taxon>
        <taxon>Pseudomonadota</taxon>
        <taxon>Alphaproteobacteria</taxon>
        <taxon>Hyphomicrobiales</taxon>
        <taxon>Rhizobiaceae</taxon>
        <taxon>Rhizobium/Agrobacterium group</taxon>
        <taxon>Rhizobium</taxon>
    </lineage>
</organism>
<dbReference type="EMBL" id="JBEPMB010000005">
    <property type="protein sequence ID" value="MET3614840.1"/>
    <property type="molecule type" value="Genomic_DNA"/>
</dbReference>
<feature type="transmembrane region" description="Helical" evidence="1">
    <location>
        <begin position="39"/>
        <end position="63"/>
    </location>
</feature>